<protein>
    <submittedName>
        <fullName evidence="7">Serine/threonine protein kinase</fullName>
    </submittedName>
</protein>
<dbReference type="PATRIC" id="fig|52689.4.peg.1394"/>
<dbReference type="GO" id="GO:0005524">
    <property type="term" value="F:ATP binding"/>
    <property type="evidence" value="ECO:0007669"/>
    <property type="project" value="UniProtKB-UniRule"/>
</dbReference>
<dbReference type="Gene3D" id="1.10.510.10">
    <property type="entry name" value="Transferase(Phosphotransferase) domain 1"/>
    <property type="match status" value="1"/>
</dbReference>
<dbReference type="GO" id="GO:0005737">
    <property type="term" value="C:cytoplasm"/>
    <property type="evidence" value="ECO:0007669"/>
    <property type="project" value="TreeGrafter"/>
</dbReference>
<dbReference type="RefSeq" id="WP_050740415.1">
    <property type="nucleotide sequence ID" value="NZ_LGYO01000026.1"/>
</dbReference>
<dbReference type="PROSITE" id="PS50011">
    <property type="entry name" value="PROTEIN_KINASE_DOM"/>
    <property type="match status" value="1"/>
</dbReference>
<dbReference type="PANTHER" id="PTHR11042">
    <property type="entry name" value="EUKARYOTIC TRANSLATION INITIATION FACTOR 2-ALPHA KINASE EIF2-ALPHA KINASE -RELATED"/>
    <property type="match status" value="1"/>
</dbReference>
<gene>
    <name evidence="7" type="ORF">AKG39_10865</name>
</gene>
<feature type="domain" description="Protein kinase" evidence="6">
    <location>
        <begin position="151"/>
        <end position="386"/>
    </location>
</feature>
<sequence length="386" mass="45566">MNIENYVETKYRELLLNLNTEFIDLYTWFKYPKLEEVLATLHFIIINSFKKMNERLPTKEYTAHFWADPSRELLKAIDLSIGLQQALKSSTYSFNIDPYYIKLFTDSRKFLCTSLGSEIPPHMDKVELYFTSPIFVTNNPITVVSGLDKINFELKPIGEGSYANVYKYKDTFYQKWFVLKRAKKDLDNKELIRFKREFEQMKEFHSPYIVDVHRFNDTSNEYIMEFMDCSLYQYIEKNNSKLTKPQRKSLLNQVLKAFQYIHSKSLLHRDISPKNVLIKLYDDVPVVKVADFGLVKIPNSDLTSINTEFKGYFNDPALILEGFDNYAIVHETYALTRLIYFIMTGKTNMDSINNTNLKIFLEKGMSSNKQQRFQSIFELTEAVKYF</sequence>
<evidence type="ECO:0000256" key="3">
    <source>
        <dbReference type="ARBA" id="ARBA00022777"/>
    </source>
</evidence>
<dbReference type="PROSITE" id="PS00109">
    <property type="entry name" value="PROTEIN_KINASE_TYR"/>
    <property type="match status" value="1"/>
</dbReference>
<evidence type="ECO:0000256" key="1">
    <source>
        <dbReference type="ARBA" id="ARBA00022679"/>
    </source>
</evidence>
<feature type="binding site" evidence="5">
    <location>
        <position position="184"/>
    </location>
    <ligand>
        <name>ATP</name>
        <dbReference type="ChEBI" id="CHEBI:30616"/>
    </ligand>
</feature>
<dbReference type="CDD" id="cd00180">
    <property type="entry name" value="PKc"/>
    <property type="match status" value="1"/>
</dbReference>
<reference evidence="8" key="1">
    <citation type="submission" date="2015-07" db="EMBL/GenBank/DDBJ databases">
        <title>Draft genome sequence of Acetobacterium bakii DSM 8293, a potential psychrophilic chemical producer through syngas fermentation.</title>
        <authorList>
            <person name="Song Y."/>
            <person name="Hwang S."/>
            <person name="Cho B.-K."/>
        </authorList>
    </citation>
    <scope>NUCLEOTIDE SEQUENCE [LARGE SCALE GENOMIC DNA]</scope>
    <source>
        <strain evidence="8">DSM 8239</strain>
    </source>
</reference>
<proteinExistence type="predicted"/>
<organism evidence="7 8">
    <name type="scientific">Acetobacterium bakii</name>
    <dbReference type="NCBI Taxonomy" id="52689"/>
    <lineage>
        <taxon>Bacteria</taxon>
        <taxon>Bacillati</taxon>
        <taxon>Bacillota</taxon>
        <taxon>Clostridia</taxon>
        <taxon>Eubacteriales</taxon>
        <taxon>Eubacteriaceae</taxon>
        <taxon>Acetobacterium</taxon>
    </lineage>
</organism>
<dbReference type="InterPro" id="IPR050339">
    <property type="entry name" value="CC_SR_Kinase"/>
</dbReference>
<evidence type="ECO:0000256" key="5">
    <source>
        <dbReference type="PROSITE-ProRule" id="PRU10141"/>
    </source>
</evidence>
<evidence type="ECO:0000313" key="8">
    <source>
        <dbReference type="Proteomes" id="UP000036873"/>
    </source>
</evidence>
<keyword evidence="4 5" id="KW-0067">ATP-binding</keyword>
<dbReference type="InterPro" id="IPR017441">
    <property type="entry name" value="Protein_kinase_ATP_BS"/>
</dbReference>
<dbReference type="InterPro" id="IPR000719">
    <property type="entry name" value="Prot_kinase_dom"/>
</dbReference>
<dbReference type="EMBL" id="LGYO01000026">
    <property type="protein sequence ID" value="KNZ41682.1"/>
    <property type="molecule type" value="Genomic_DNA"/>
</dbReference>
<accession>A0A0L6U007</accession>
<dbReference type="GO" id="GO:0004674">
    <property type="term" value="F:protein serine/threonine kinase activity"/>
    <property type="evidence" value="ECO:0007669"/>
    <property type="project" value="UniProtKB-KW"/>
</dbReference>
<dbReference type="PROSITE" id="PS00107">
    <property type="entry name" value="PROTEIN_KINASE_ATP"/>
    <property type="match status" value="1"/>
</dbReference>
<dbReference type="SUPFAM" id="SSF56112">
    <property type="entry name" value="Protein kinase-like (PK-like)"/>
    <property type="match status" value="1"/>
</dbReference>
<evidence type="ECO:0000256" key="4">
    <source>
        <dbReference type="ARBA" id="ARBA00022840"/>
    </source>
</evidence>
<dbReference type="Proteomes" id="UP000036873">
    <property type="component" value="Unassembled WGS sequence"/>
</dbReference>
<dbReference type="STRING" id="52689.AKG39_10865"/>
<keyword evidence="8" id="KW-1185">Reference proteome</keyword>
<keyword evidence="7" id="KW-0723">Serine/threonine-protein kinase</keyword>
<evidence type="ECO:0000256" key="2">
    <source>
        <dbReference type="ARBA" id="ARBA00022741"/>
    </source>
</evidence>
<keyword evidence="3 7" id="KW-0418">Kinase</keyword>
<dbReference type="InterPro" id="IPR011009">
    <property type="entry name" value="Kinase-like_dom_sf"/>
</dbReference>
<dbReference type="Pfam" id="PF00069">
    <property type="entry name" value="Pkinase"/>
    <property type="match status" value="1"/>
</dbReference>
<keyword evidence="2 5" id="KW-0547">Nucleotide-binding</keyword>
<evidence type="ECO:0000259" key="6">
    <source>
        <dbReference type="PROSITE" id="PS50011"/>
    </source>
</evidence>
<name>A0A0L6U007_9FIRM</name>
<dbReference type="AlphaFoldDB" id="A0A0L6U007"/>
<comment type="caution">
    <text evidence="7">The sequence shown here is derived from an EMBL/GenBank/DDBJ whole genome shotgun (WGS) entry which is preliminary data.</text>
</comment>
<keyword evidence="1" id="KW-0808">Transferase</keyword>
<evidence type="ECO:0000313" key="7">
    <source>
        <dbReference type="EMBL" id="KNZ41682.1"/>
    </source>
</evidence>
<dbReference type="InterPro" id="IPR008266">
    <property type="entry name" value="Tyr_kinase_AS"/>
</dbReference>
<dbReference type="OrthoDB" id="9788659at2"/>